<proteinExistence type="predicted"/>
<organism evidence="1">
    <name type="scientific">Anguilla anguilla</name>
    <name type="common">European freshwater eel</name>
    <name type="synonym">Muraena anguilla</name>
    <dbReference type="NCBI Taxonomy" id="7936"/>
    <lineage>
        <taxon>Eukaryota</taxon>
        <taxon>Metazoa</taxon>
        <taxon>Chordata</taxon>
        <taxon>Craniata</taxon>
        <taxon>Vertebrata</taxon>
        <taxon>Euteleostomi</taxon>
        <taxon>Actinopterygii</taxon>
        <taxon>Neopterygii</taxon>
        <taxon>Teleostei</taxon>
        <taxon>Anguilliformes</taxon>
        <taxon>Anguillidae</taxon>
        <taxon>Anguilla</taxon>
    </lineage>
</organism>
<accession>A0A0E9RW14</accession>
<reference evidence="1" key="2">
    <citation type="journal article" date="2015" name="Fish Shellfish Immunol.">
        <title>Early steps in the European eel (Anguilla anguilla)-Vibrio vulnificus interaction in the gills: Role of the RtxA13 toxin.</title>
        <authorList>
            <person name="Callol A."/>
            <person name="Pajuelo D."/>
            <person name="Ebbesson L."/>
            <person name="Teles M."/>
            <person name="MacKenzie S."/>
            <person name="Amaro C."/>
        </authorList>
    </citation>
    <scope>NUCLEOTIDE SEQUENCE</scope>
</reference>
<dbReference type="EMBL" id="GBXM01075535">
    <property type="protein sequence ID" value="JAH33042.1"/>
    <property type="molecule type" value="Transcribed_RNA"/>
</dbReference>
<name>A0A0E9RW14_ANGAN</name>
<evidence type="ECO:0000313" key="1">
    <source>
        <dbReference type="EMBL" id="JAH33042.1"/>
    </source>
</evidence>
<protein>
    <submittedName>
        <fullName evidence="1">Uncharacterized protein</fullName>
    </submittedName>
</protein>
<reference evidence="1" key="1">
    <citation type="submission" date="2014-11" db="EMBL/GenBank/DDBJ databases">
        <authorList>
            <person name="Amaro Gonzalez C."/>
        </authorList>
    </citation>
    <scope>NUCLEOTIDE SEQUENCE</scope>
</reference>
<sequence>MSQMEKNVMILPTI</sequence>